<gene>
    <name evidence="3" type="ORF">QR680_011002</name>
</gene>
<evidence type="ECO:0000256" key="2">
    <source>
        <dbReference type="SAM" id="SignalP"/>
    </source>
</evidence>
<dbReference type="EMBL" id="JAUCMV010000001">
    <property type="protein sequence ID" value="KAK0428785.1"/>
    <property type="molecule type" value="Genomic_DNA"/>
</dbReference>
<feature type="signal peptide" evidence="2">
    <location>
        <begin position="1"/>
        <end position="17"/>
    </location>
</feature>
<feature type="chain" id="PRO_5041443093" description="Pepsin inhibitor-3-like repeated domain-containing protein" evidence="2">
    <location>
        <begin position="18"/>
        <end position="185"/>
    </location>
</feature>
<keyword evidence="2" id="KW-0732">Signal</keyword>
<accession>A0AA39IQU4</accession>
<keyword evidence="4" id="KW-1185">Reference proteome</keyword>
<reference evidence="3" key="1">
    <citation type="submission" date="2023-06" db="EMBL/GenBank/DDBJ databases">
        <title>Genomic analysis of the entomopathogenic nematode Steinernema hermaphroditum.</title>
        <authorList>
            <person name="Schwarz E.M."/>
            <person name="Heppert J.K."/>
            <person name="Baniya A."/>
            <person name="Schwartz H.T."/>
            <person name="Tan C.-H."/>
            <person name="Antoshechkin I."/>
            <person name="Sternberg P.W."/>
            <person name="Goodrich-Blair H."/>
            <person name="Dillman A.R."/>
        </authorList>
    </citation>
    <scope>NUCLEOTIDE SEQUENCE</scope>
    <source>
        <strain evidence="3">PS9179</strain>
        <tissue evidence="3">Whole animal</tissue>
    </source>
</reference>
<proteinExistence type="predicted"/>
<protein>
    <recommendedName>
        <fullName evidence="5">Pepsin inhibitor-3-like repeated domain-containing protein</fullName>
    </recommendedName>
</protein>
<evidence type="ECO:0000313" key="3">
    <source>
        <dbReference type="EMBL" id="KAK0428785.1"/>
    </source>
</evidence>
<evidence type="ECO:0000256" key="1">
    <source>
        <dbReference type="SAM" id="MobiDB-lite"/>
    </source>
</evidence>
<dbReference type="AlphaFoldDB" id="A0AA39IQU4"/>
<sequence length="185" mass="20319">MHGVTALLLLGIAVVAGSPDSEPYEPCDVLLFRDSYIAFGTEYGLVYVSGNQSSLEVLNEKINFLARKKSIKSPTLKRDRVAIFSDLKRSSILSTQFALDEDGELNELRVGVVRMNDLTSKQFVEPQVGAGAEISGAEATSTETPDDDTEEEAPDMDTEDVAPDDDTEEEMPKFDVLPTLIERKK</sequence>
<organism evidence="3 4">
    <name type="scientific">Steinernema hermaphroditum</name>
    <dbReference type="NCBI Taxonomy" id="289476"/>
    <lineage>
        <taxon>Eukaryota</taxon>
        <taxon>Metazoa</taxon>
        <taxon>Ecdysozoa</taxon>
        <taxon>Nematoda</taxon>
        <taxon>Chromadorea</taxon>
        <taxon>Rhabditida</taxon>
        <taxon>Tylenchina</taxon>
        <taxon>Panagrolaimomorpha</taxon>
        <taxon>Strongyloidoidea</taxon>
        <taxon>Steinernematidae</taxon>
        <taxon>Steinernema</taxon>
    </lineage>
</organism>
<name>A0AA39IQU4_9BILA</name>
<evidence type="ECO:0008006" key="5">
    <source>
        <dbReference type="Google" id="ProtNLM"/>
    </source>
</evidence>
<evidence type="ECO:0000313" key="4">
    <source>
        <dbReference type="Proteomes" id="UP001175271"/>
    </source>
</evidence>
<comment type="caution">
    <text evidence="3">The sequence shown here is derived from an EMBL/GenBank/DDBJ whole genome shotgun (WGS) entry which is preliminary data.</text>
</comment>
<feature type="compositionally biased region" description="Acidic residues" evidence="1">
    <location>
        <begin position="144"/>
        <end position="169"/>
    </location>
</feature>
<feature type="region of interest" description="Disordered" evidence="1">
    <location>
        <begin position="125"/>
        <end position="185"/>
    </location>
</feature>
<dbReference type="Proteomes" id="UP001175271">
    <property type="component" value="Unassembled WGS sequence"/>
</dbReference>